<dbReference type="InterPro" id="IPR005123">
    <property type="entry name" value="Oxoglu/Fe-dep_dioxygenase_dom"/>
</dbReference>
<evidence type="ECO:0000313" key="6">
    <source>
        <dbReference type="RefSeq" id="XP_030977655.1"/>
    </source>
</evidence>
<reference evidence="6" key="2">
    <citation type="submission" date="2019-10" db="EMBL/GenBank/DDBJ databases">
        <authorList>
            <consortium name="NCBI Genome Project"/>
        </authorList>
    </citation>
    <scope>NUCLEOTIDE SEQUENCE</scope>
    <source>
        <strain evidence="6">NI907</strain>
    </source>
</reference>
<evidence type="ECO:0000256" key="1">
    <source>
        <dbReference type="ARBA" id="ARBA00008056"/>
    </source>
</evidence>
<dbReference type="Proteomes" id="UP000515153">
    <property type="component" value="Unplaced"/>
</dbReference>
<dbReference type="GO" id="GO:0044283">
    <property type="term" value="P:small molecule biosynthetic process"/>
    <property type="evidence" value="ECO:0007669"/>
    <property type="project" value="UniProtKB-ARBA"/>
</dbReference>
<dbReference type="GO" id="GO:0046872">
    <property type="term" value="F:metal ion binding"/>
    <property type="evidence" value="ECO:0007669"/>
    <property type="project" value="UniProtKB-KW"/>
</dbReference>
<sequence length="333" mass="37419">MASVVKLDFARFTHGSDQDKKRFGQELVKALNKSGFVKLSNHGLSDQEVEDIMQVSRHFFHLPRSVKARIEVPPGPNPQRGWSGPGSGEYVAGSRKENHEGMDLNQLMDAREHFDAGPKDDTQFPNRWPSDEEAPGFREKATKHYETCRSVALQILEAIEVGLDLPGIFVERCTKDASEICINVYPEIKAEKIDECTKRIWPHTDYGVITLLFQDRVGGLELEDQDRPGTFLPVTPTNAGEPIEMIVNAADCFERWTNGFIKAGLHRVTVPVDTVEKNGSISERCSIAFFLKASRDAMVGPLPPFVSEKNPARFQDMTALQFQQLRNSSLYKI</sequence>
<dbReference type="PANTHER" id="PTHR47990">
    <property type="entry name" value="2-OXOGLUTARATE (2OG) AND FE(II)-DEPENDENT OXYGENASE SUPERFAMILY PROTEIN-RELATED"/>
    <property type="match status" value="1"/>
</dbReference>
<accession>A0A6P8ARY6</accession>
<evidence type="ECO:0000259" key="4">
    <source>
        <dbReference type="PROSITE" id="PS51471"/>
    </source>
</evidence>
<protein>
    <recommendedName>
        <fullName evidence="4">Fe2OG dioxygenase domain-containing protein</fullName>
    </recommendedName>
</protein>
<evidence type="ECO:0000256" key="2">
    <source>
        <dbReference type="RuleBase" id="RU003682"/>
    </source>
</evidence>
<dbReference type="Pfam" id="PF03171">
    <property type="entry name" value="2OG-FeII_Oxy"/>
    <property type="match status" value="1"/>
</dbReference>
<organism evidence="5 6">
    <name type="scientific">Pyricularia grisea</name>
    <name type="common">Crabgrass-specific blast fungus</name>
    <name type="synonym">Magnaporthe grisea</name>
    <dbReference type="NCBI Taxonomy" id="148305"/>
    <lineage>
        <taxon>Eukaryota</taxon>
        <taxon>Fungi</taxon>
        <taxon>Dikarya</taxon>
        <taxon>Ascomycota</taxon>
        <taxon>Pezizomycotina</taxon>
        <taxon>Sordariomycetes</taxon>
        <taxon>Sordariomycetidae</taxon>
        <taxon>Magnaporthales</taxon>
        <taxon>Pyriculariaceae</taxon>
        <taxon>Pyricularia</taxon>
    </lineage>
</organism>
<evidence type="ECO:0000313" key="5">
    <source>
        <dbReference type="Proteomes" id="UP000515153"/>
    </source>
</evidence>
<dbReference type="InterPro" id="IPR050231">
    <property type="entry name" value="Iron_ascorbate_oxido_reductase"/>
</dbReference>
<dbReference type="InterPro" id="IPR027443">
    <property type="entry name" value="IPNS-like_sf"/>
</dbReference>
<dbReference type="OrthoDB" id="288590at2759"/>
<name>A0A6P8ARY6_PYRGI</name>
<feature type="region of interest" description="Disordered" evidence="3">
    <location>
        <begin position="70"/>
        <end position="91"/>
    </location>
</feature>
<keyword evidence="2" id="KW-0479">Metal-binding</keyword>
<keyword evidence="5" id="KW-1185">Reference proteome</keyword>
<evidence type="ECO:0000256" key="3">
    <source>
        <dbReference type="SAM" id="MobiDB-lite"/>
    </source>
</evidence>
<gene>
    <name evidence="6" type="ORF">PgNI_10063</name>
</gene>
<reference evidence="6" key="3">
    <citation type="submission" date="2025-08" db="UniProtKB">
        <authorList>
            <consortium name="RefSeq"/>
        </authorList>
    </citation>
    <scope>IDENTIFICATION</scope>
    <source>
        <strain evidence="6">NI907</strain>
    </source>
</reference>
<dbReference type="AlphaFoldDB" id="A0A6P8ARY6"/>
<dbReference type="RefSeq" id="XP_030977655.1">
    <property type="nucleotide sequence ID" value="XM_031130039.1"/>
</dbReference>
<dbReference type="KEGG" id="pgri:PgNI_10063"/>
<comment type="similarity">
    <text evidence="1 2">Belongs to the iron/ascorbate-dependent oxidoreductase family.</text>
</comment>
<dbReference type="PROSITE" id="PS51471">
    <property type="entry name" value="FE2OG_OXY"/>
    <property type="match status" value="1"/>
</dbReference>
<dbReference type="SUPFAM" id="SSF51197">
    <property type="entry name" value="Clavaminate synthase-like"/>
    <property type="match status" value="1"/>
</dbReference>
<dbReference type="GO" id="GO:0016491">
    <property type="term" value="F:oxidoreductase activity"/>
    <property type="evidence" value="ECO:0007669"/>
    <property type="project" value="UniProtKB-KW"/>
</dbReference>
<dbReference type="InterPro" id="IPR026992">
    <property type="entry name" value="DIOX_N"/>
</dbReference>
<dbReference type="InterPro" id="IPR044861">
    <property type="entry name" value="IPNS-like_FE2OG_OXY"/>
</dbReference>
<proteinExistence type="inferred from homology"/>
<keyword evidence="2" id="KW-0560">Oxidoreductase</keyword>
<dbReference type="Gene3D" id="2.60.120.330">
    <property type="entry name" value="B-lactam Antibiotic, Isopenicillin N Synthase, Chain"/>
    <property type="match status" value="1"/>
</dbReference>
<feature type="domain" description="Fe2OG dioxygenase" evidence="4">
    <location>
        <begin position="176"/>
        <end position="293"/>
    </location>
</feature>
<dbReference type="GeneID" id="41964947"/>
<dbReference type="Pfam" id="PF14226">
    <property type="entry name" value="DIOX_N"/>
    <property type="match status" value="1"/>
</dbReference>
<reference evidence="6" key="1">
    <citation type="journal article" date="2019" name="Mol. Biol. Evol.">
        <title>Blast fungal genomes show frequent chromosomal changes, gene gains and losses, and effector gene turnover.</title>
        <authorList>
            <person name="Gomez Luciano L.B."/>
            <person name="Jason Tsai I."/>
            <person name="Chuma I."/>
            <person name="Tosa Y."/>
            <person name="Chen Y.H."/>
            <person name="Li J.Y."/>
            <person name="Li M.Y."/>
            <person name="Jade Lu M.Y."/>
            <person name="Nakayashiki H."/>
            <person name="Li W.H."/>
        </authorList>
    </citation>
    <scope>NUCLEOTIDE SEQUENCE</scope>
    <source>
        <strain evidence="6">NI907</strain>
    </source>
</reference>
<keyword evidence="2" id="KW-0408">Iron</keyword>